<comment type="caution">
    <text evidence="18">The sequence shown here is derived from an EMBL/GenBank/DDBJ whole genome shotgun (WGS) entry which is preliminary data.</text>
</comment>
<comment type="subunit">
    <text evidence="14">Homohexamer.</text>
</comment>
<dbReference type="PANTHER" id="PTHR23076:SF97">
    <property type="entry name" value="ATP-DEPENDENT ZINC METALLOPROTEASE YME1L1"/>
    <property type="match status" value="1"/>
</dbReference>
<comment type="similarity">
    <text evidence="2 14">In the C-terminal section; belongs to the peptidase M41 family.</text>
</comment>
<dbReference type="GO" id="GO:0004222">
    <property type="term" value="F:metalloendopeptidase activity"/>
    <property type="evidence" value="ECO:0007669"/>
    <property type="project" value="InterPro"/>
</dbReference>
<dbReference type="EC" id="3.4.24.-" evidence="14"/>
<keyword evidence="14" id="KW-1003">Cell membrane</keyword>
<dbReference type="InterPro" id="IPR003593">
    <property type="entry name" value="AAA+_ATPase"/>
</dbReference>
<gene>
    <name evidence="14 18" type="primary">ftsH</name>
    <name evidence="18" type="ORF">KC678_00875</name>
</gene>
<dbReference type="Gene3D" id="1.20.58.760">
    <property type="entry name" value="Peptidase M41"/>
    <property type="match status" value="1"/>
</dbReference>
<evidence type="ECO:0000313" key="19">
    <source>
        <dbReference type="Proteomes" id="UP000775877"/>
    </source>
</evidence>
<reference evidence="18" key="1">
    <citation type="submission" date="2020-04" db="EMBL/GenBank/DDBJ databases">
        <authorList>
            <person name="Zhang T."/>
        </authorList>
    </citation>
    <scope>NUCLEOTIDE SEQUENCE</scope>
    <source>
        <strain evidence="18">HKST-UBA13</strain>
    </source>
</reference>
<keyword evidence="8 14" id="KW-0862">Zinc</keyword>
<dbReference type="Gene3D" id="3.40.50.300">
    <property type="entry name" value="P-loop containing nucleotide triphosphate hydrolases"/>
    <property type="match status" value="1"/>
</dbReference>
<dbReference type="PANTHER" id="PTHR23076">
    <property type="entry name" value="METALLOPROTEASE M41 FTSH"/>
    <property type="match status" value="1"/>
</dbReference>
<evidence type="ECO:0000256" key="1">
    <source>
        <dbReference type="ARBA" id="ARBA00004370"/>
    </source>
</evidence>
<sequence>MSNEKNNTNKSEREQKISKELAKTISKLNVQSARSKRRGIFGRVNPIIIVVTLIFGGFLIAALSSTGISTNKLTLGELVSGLQNNEYSELLVQDDGQIIARGKEFYYTYADEFTLKNSDKSSIKISKENEIKEVSFSEIDYLFKKTNITEQIRSLFQSKTEKIEDIVYIDNSVLVLTNEGYSDYIIKDTSKSDFEEILADNEIDLSTLGIVAKDSRIYAKDLSNNSINARVAQGSIDHIAYVDDIVLLSRVDSSVEQAEVSWSPAIFTFSEFLQREGFPISSDQATFIVDTRVVSGGISLDTILTIVTIGAFIFLGFVIFRSAQASGMGIMQFGQSKAKMFFGKKTGVTFKDVAGIDEAREELNEIVDFLKNPNKYRKLGARIPKGILMFGPPGTGKTLLARAIAGEAGVPFFHTSGSEFEEMLVGAGASRVRDLFAKAKKAAPALIFIDEIDAVARKRGTRIQSGSTEQTLNQILVEMDGFETNANIIVIAATNRPDVLDRAILRPGRFDRQVRIEAPDKDGRLEILKIHSKNKPLEATVDLEKVAKRTVGFTGADLENIMNEAAIIAAKDNRKEITNADIDDAVSKVVLGPAKKSRKRTEDELNLVAYHEAGHALVAKMTEGAVPVDKISIVSRGSTGGVTMFLPEKDENIISMKRLMADIRVSLGGRAAEEIVLHDISTGASNDIEQATRTARSMIQKYGMSKDLGLVQYGQSRDSEYLGYHYGDSQDYSEETAKMIDHEVRKLVEEEYKQALEIIKNNRHKLDELAKVLRDKEVLEKEEFEKLFE</sequence>
<feature type="coiled-coil region" evidence="16">
    <location>
        <begin position="749"/>
        <end position="782"/>
    </location>
</feature>
<evidence type="ECO:0000256" key="4">
    <source>
        <dbReference type="ARBA" id="ARBA00022692"/>
    </source>
</evidence>
<dbReference type="GO" id="GO:0004176">
    <property type="term" value="F:ATP-dependent peptidase activity"/>
    <property type="evidence" value="ECO:0007669"/>
    <property type="project" value="InterPro"/>
</dbReference>
<evidence type="ECO:0000256" key="12">
    <source>
        <dbReference type="ARBA" id="ARBA00023136"/>
    </source>
</evidence>
<name>A0A955IC99_9BACT</name>
<dbReference type="FunFam" id="1.20.58.760:FF:000001">
    <property type="entry name" value="ATP-dependent zinc metalloprotease FtsH"/>
    <property type="match status" value="1"/>
</dbReference>
<feature type="domain" description="AAA+ ATPase" evidence="17">
    <location>
        <begin position="383"/>
        <end position="520"/>
    </location>
</feature>
<dbReference type="EMBL" id="JAGQLJ010000015">
    <property type="protein sequence ID" value="MCA9380798.1"/>
    <property type="molecule type" value="Genomic_DNA"/>
</dbReference>
<dbReference type="Pfam" id="PF01434">
    <property type="entry name" value="Peptidase_M41"/>
    <property type="match status" value="1"/>
</dbReference>
<dbReference type="CDD" id="cd19501">
    <property type="entry name" value="RecA-like_FtsH"/>
    <property type="match status" value="1"/>
</dbReference>
<evidence type="ECO:0000256" key="6">
    <source>
        <dbReference type="ARBA" id="ARBA00022741"/>
    </source>
</evidence>
<keyword evidence="6 14" id="KW-0547">Nucleotide-binding</keyword>
<dbReference type="Proteomes" id="UP000775877">
    <property type="component" value="Unassembled WGS sequence"/>
</dbReference>
<dbReference type="InterPro" id="IPR027417">
    <property type="entry name" value="P-loop_NTPase"/>
</dbReference>
<comment type="subcellular location">
    <subcellularLocation>
        <location evidence="14">Cell membrane</location>
        <topology evidence="14">Multi-pass membrane protein</topology>
        <orientation evidence="14">Cytoplasmic side</orientation>
    </subcellularLocation>
    <subcellularLocation>
        <location evidence="1">Membrane</location>
    </subcellularLocation>
</comment>
<dbReference type="InterPro" id="IPR003960">
    <property type="entry name" value="ATPase_AAA_CS"/>
</dbReference>
<organism evidence="18 19">
    <name type="scientific">Candidatus Dojkabacteria bacterium</name>
    <dbReference type="NCBI Taxonomy" id="2099670"/>
    <lineage>
        <taxon>Bacteria</taxon>
        <taxon>Candidatus Dojkabacteria</taxon>
    </lineage>
</organism>
<dbReference type="GO" id="GO:0005886">
    <property type="term" value="C:plasma membrane"/>
    <property type="evidence" value="ECO:0007669"/>
    <property type="project" value="UniProtKB-SubCell"/>
</dbReference>
<evidence type="ECO:0000256" key="10">
    <source>
        <dbReference type="ARBA" id="ARBA00022989"/>
    </source>
</evidence>
<keyword evidence="12 14" id="KW-0472">Membrane</keyword>
<dbReference type="GO" id="GO:0016887">
    <property type="term" value="F:ATP hydrolysis activity"/>
    <property type="evidence" value="ECO:0007669"/>
    <property type="project" value="UniProtKB-UniRule"/>
</dbReference>
<dbReference type="AlphaFoldDB" id="A0A955IC99"/>
<proteinExistence type="inferred from homology"/>
<keyword evidence="10 14" id="KW-1133">Transmembrane helix</keyword>
<dbReference type="SUPFAM" id="SSF140990">
    <property type="entry name" value="FtsH protease domain-like"/>
    <property type="match status" value="1"/>
</dbReference>
<evidence type="ECO:0000313" key="18">
    <source>
        <dbReference type="EMBL" id="MCA9380798.1"/>
    </source>
</evidence>
<dbReference type="HAMAP" id="MF_01458">
    <property type="entry name" value="FtsH"/>
    <property type="match status" value="1"/>
</dbReference>
<dbReference type="FunFam" id="3.40.50.300:FF:000001">
    <property type="entry name" value="ATP-dependent zinc metalloprotease FtsH"/>
    <property type="match status" value="1"/>
</dbReference>
<dbReference type="NCBIfam" id="TIGR01241">
    <property type="entry name" value="FtsH_fam"/>
    <property type="match status" value="1"/>
</dbReference>
<evidence type="ECO:0000256" key="7">
    <source>
        <dbReference type="ARBA" id="ARBA00022801"/>
    </source>
</evidence>
<reference evidence="18" key="2">
    <citation type="journal article" date="2021" name="Microbiome">
        <title>Successional dynamics and alternative stable states in a saline activated sludge microbial community over 9 years.</title>
        <authorList>
            <person name="Wang Y."/>
            <person name="Ye J."/>
            <person name="Ju F."/>
            <person name="Liu L."/>
            <person name="Boyd J.A."/>
            <person name="Deng Y."/>
            <person name="Parks D.H."/>
            <person name="Jiang X."/>
            <person name="Yin X."/>
            <person name="Woodcroft B.J."/>
            <person name="Tyson G.W."/>
            <person name="Hugenholtz P."/>
            <person name="Polz M.F."/>
            <person name="Zhang T."/>
        </authorList>
    </citation>
    <scope>NUCLEOTIDE SEQUENCE</scope>
    <source>
        <strain evidence="18">HKST-UBA13</strain>
    </source>
</reference>
<dbReference type="InterPro" id="IPR041569">
    <property type="entry name" value="AAA_lid_3"/>
</dbReference>
<dbReference type="GO" id="GO:0008270">
    <property type="term" value="F:zinc ion binding"/>
    <property type="evidence" value="ECO:0007669"/>
    <property type="project" value="UniProtKB-UniRule"/>
</dbReference>
<keyword evidence="5 14" id="KW-0479">Metal-binding</keyword>
<keyword evidence="9 14" id="KW-0067">ATP-binding</keyword>
<comment type="function">
    <text evidence="14">Acts as a processive, ATP-dependent zinc metallopeptidase for both cytoplasmic and membrane proteins. Plays a role in the quality control of integral membrane proteins.</text>
</comment>
<dbReference type="SUPFAM" id="SSF52540">
    <property type="entry name" value="P-loop containing nucleoside triphosphate hydrolases"/>
    <property type="match status" value="1"/>
</dbReference>
<keyword evidence="16" id="KW-0175">Coiled coil</keyword>
<comment type="similarity">
    <text evidence="15">Belongs to the AAA ATPase family.</text>
</comment>
<evidence type="ECO:0000256" key="8">
    <source>
        <dbReference type="ARBA" id="ARBA00022833"/>
    </source>
</evidence>
<evidence type="ECO:0000256" key="13">
    <source>
        <dbReference type="ARBA" id="ARBA00061570"/>
    </source>
</evidence>
<dbReference type="InterPro" id="IPR003959">
    <property type="entry name" value="ATPase_AAA_core"/>
</dbReference>
<feature type="transmembrane region" description="Helical" evidence="14">
    <location>
        <begin position="44"/>
        <end position="63"/>
    </location>
</feature>
<feature type="binding site" evidence="14">
    <location>
        <position position="687"/>
    </location>
    <ligand>
        <name>Zn(2+)</name>
        <dbReference type="ChEBI" id="CHEBI:29105"/>
        <note>catalytic</note>
    </ligand>
</feature>
<dbReference type="GO" id="GO:0006508">
    <property type="term" value="P:proteolysis"/>
    <property type="evidence" value="ECO:0007669"/>
    <property type="project" value="UniProtKB-KW"/>
</dbReference>
<keyword evidence="4 14" id="KW-0812">Transmembrane</keyword>
<evidence type="ECO:0000256" key="5">
    <source>
        <dbReference type="ARBA" id="ARBA00022723"/>
    </source>
</evidence>
<protein>
    <recommendedName>
        <fullName evidence="14">ATP-dependent zinc metalloprotease FtsH</fullName>
        <ecNumber evidence="14">3.4.24.-</ecNumber>
    </recommendedName>
</protein>
<dbReference type="InterPro" id="IPR000642">
    <property type="entry name" value="Peptidase_M41"/>
</dbReference>
<feature type="binding site" evidence="14">
    <location>
        <begin position="391"/>
        <end position="398"/>
    </location>
    <ligand>
        <name>ATP</name>
        <dbReference type="ChEBI" id="CHEBI:30616"/>
    </ligand>
</feature>
<evidence type="ECO:0000256" key="11">
    <source>
        <dbReference type="ARBA" id="ARBA00023049"/>
    </source>
</evidence>
<feature type="active site" evidence="14">
    <location>
        <position position="612"/>
    </location>
</feature>
<evidence type="ECO:0000256" key="3">
    <source>
        <dbReference type="ARBA" id="ARBA00022670"/>
    </source>
</evidence>
<evidence type="ECO:0000256" key="15">
    <source>
        <dbReference type="RuleBase" id="RU003651"/>
    </source>
</evidence>
<evidence type="ECO:0000259" key="17">
    <source>
        <dbReference type="SMART" id="SM00382"/>
    </source>
</evidence>
<accession>A0A955IC99</accession>
<evidence type="ECO:0000256" key="9">
    <source>
        <dbReference type="ARBA" id="ARBA00022840"/>
    </source>
</evidence>
<dbReference type="Gene3D" id="1.10.8.60">
    <property type="match status" value="1"/>
</dbReference>
<keyword evidence="3 14" id="KW-0645">Protease</keyword>
<comment type="similarity">
    <text evidence="13 14">In the central section; belongs to the AAA ATPase family.</text>
</comment>
<dbReference type="InterPro" id="IPR005936">
    <property type="entry name" value="FtsH"/>
</dbReference>
<dbReference type="GO" id="GO:0030163">
    <property type="term" value="P:protein catabolic process"/>
    <property type="evidence" value="ECO:0007669"/>
    <property type="project" value="UniProtKB-UniRule"/>
</dbReference>
<dbReference type="GO" id="GO:0005524">
    <property type="term" value="F:ATP binding"/>
    <property type="evidence" value="ECO:0007669"/>
    <property type="project" value="UniProtKB-UniRule"/>
</dbReference>
<feature type="binding site" evidence="14">
    <location>
        <position position="611"/>
    </location>
    <ligand>
        <name>Zn(2+)</name>
        <dbReference type="ChEBI" id="CHEBI:29105"/>
        <note>catalytic</note>
    </ligand>
</feature>
<feature type="binding site" evidence="14">
    <location>
        <position position="615"/>
    </location>
    <ligand>
        <name>Zn(2+)</name>
        <dbReference type="ChEBI" id="CHEBI:29105"/>
        <note>catalytic</note>
    </ligand>
</feature>
<keyword evidence="11 14" id="KW-0482">Metalloprotease</keyword>
<dbReference type="PROSITE" id="PS00674">
    <property type="entry name" value="AAA"/>
    <property type="match status" value="1"/>
</dbReference>
<dbReference type="Pfam" id="PF17862">
    <property type="entry name" value="AAA_lid_3"/>
    <property type="match status" value="1"/>
</dbReference>
<dbReference type="FunFam" id="1.10.8.60:FF:000001">
    <property type="entry name" value="ATP-dependent zinc metalloprotease FtsH"/>
    <property type="match status" value="1"/>
</dbReference>
<dbReference type="InterPro" id="IPR037219">
    <property type="entry name" value="Peptidase_M41-like"/>
</dbReference>
<comment type="caution">
    <text evidence="14">Lacks conserved residue(s) required for the propagation of feature annotation.</text>
</comment>
<evidence type="ECO:0000256" key="16">
    <source>
        <dbReference type="SAM" id="Coils"/>
    </source>
</evidence>
<dbReference type="Pfam" id="PF00004">
    <property type="entry name" value="AAA"/>
    <property type="match status" value="1"/>
</dbReference>
<evidence type="ECO:0000256" key="14">
    <source>
        <dbReference type="HAMAP-Rule" id="MF_01458"/>
    </source>
</evidence>
<keyword evidence="7 14" id="KW-0378">Hydrolase</keyword>
<comment type="cofactor">
    <cofactor evidence="14">
        <name>Zn(2+)</name>
        <dbReference type="ChEBI" id="CHEBI:29105"/>
    </cofactor>
    <text evidence="14">Binds 1 zinc ion per subunit.</text>
</comment>
<dbReference type="SMART" id="SM00382">
    <property type="entry name" value="AAA"/>
    <property type="match status" value="1"/>
</dbReference>
<evidence type="ECO:0000256" key="2">
    <source>
        <dbReference type="ARBA" id="ARBA00010044"/>
    </source>
</evidence>